<proteinExistence type="inferred from homology"/>
<dbReference type="GeneID" id="36405032"/>
<reference evidence="14" key="1">
    <citation type="submission" date="2014-09" db="EMBL/GenBank/DDBJ databases">
        <authorList>
            <person name="Sharma Rahul"/>
            <person name="Thines Marco"/>
        </authorList>
    </citation>
    <scope>NUCLEOTIDE SEQUENCE [LARGE SCALE GENOMIC DNA]</scope>
</reference>
<evidence type="ECO:0000313" key="13">
    <source>
        <dbReference type="EMBL" id="CEG39741.1"/>
    </source>
</evidence>
<dbReference type="PANTHER" id="PTHR31646:SF1">
    <property type="entry name" value="ALPHA-1,2-MANNOSYLTRANSFERASE MNN2"/>
    <property type="match status" value="1"/>
</dbReference>
<keyword evidence="8" id="KW-0333">Golgi apparatus</keyword>
<dbReference type="GO" id="GO:0046354">
    <property type="term" value="P:mannan biosynthetic process"/>
    <property type="evidence" value="ECO:0007669"/>
    <property type="project" value="TreeGrafter"/>
</dbReference>
<dbReference type="STRING" id="4781.A0A0P1AF52"/>
<evidence type="ECO:0000256" key="12">
    <source>
        <dbReference type="SAM" id="Phobius"/>
    </source>
</evidence>
<evidence type="ECO:0000256" key="9">
    <source>
        <dbReference type="ARBA" id="ARBA00023136"/>
    </source>
</evidence>
<sequence length="691" mass="78635">MMRDGLHPRSTTSNGAKTNNIKELSPYEEALPTDHAVPSSTGKRWWPHAFIIGGAIYVIAMGFWFSHYFNALEKDSDSVYLERIKRNRDDNTMKVSPYHGHLTQEQQKKTNLAKAEVTSTLIQAAIDNPMEASQVKEALRLAREAVVAKLEMDSIVSSRPLATQSETLNKAEFLAQDALLLPNGETNARNLTCLGWRATDGCSPYGPRKPEDDLACTTVIPFDQSGYCEVQDKESGERFRVMLHYCNSLKSDLSFRCVYAAKFASFRHEIRERANRALTPGFTLPNLQDSAMSTKQRNGIVMVIYPKMIPSAYATIKTLREVQGCQLPIELWYRSFEMDLDSDMMKPLTALAEKKELSRITFHEITNVHAAGFDSKVCAIYNSHFERILFLDADNVPSRNPTFLFSSTEFLETGAIFWPDFWHPQNSIFNVHSHSVLWELLDMPFINMFEQESGQILIDRRRHAQALDLVMFFTFHESNHFESMQLVHGDKDLFRLAWLKLDAPFHMIKSPPAIAGKIINGIFCGMTMVQHDAQGDVLFLHRNSRKLMGEPLRKTVDYKTRAIARSARLSKIRSNLRLEGKPIPSWNELFAMLSSEETPSPTLEAPEPDGYPDSVVWTHLLTFNNTSNLEDYIVQVYNASPEFDESQTCYGERDVSKSEHFYVQNIASLPFAGLETHIRRFAAEAVELNET</sequence>
<dbReference type="Pfam" id="PF11051">
    <property type="entry name" value="Mannosyl_trans3"/>
    <property type="match status" value="1"/>
</dbReference>
<dbReference type="EMBL" id="CCYD01000442">
    <property type="protein sequence ID" value="CEG39741.1"/>
    <property type="molecule type" value="Genomic_DNA"/>
</dbReference>
<evidence type="ECO:0000256" key="4">
    <source>
        <dbReference type="ARBA" id="ARBA00022679"/>
    </source>
</evidence>
<evidence type="ECO:0000313" key="14">
    <source>
        <dbReference type="Proteomes" id="UP000054928"/>
    </source>
</evidence>
<keyword evidence="14" id="KW-1185">Reference proteome</keyword>
<dbReference type="GO" id="GO:0000139">
    <property type="term" value="C:Golgi membrane"/>
    <property type="evidence" value="ECO:0007669"/>
    <property type="project" value="UniProtKB-SubCell"/>
</dbReference>
<dbReference type="InterPro" id="IPR029044">
    <property type="entry name" value="Nucleotide-diphossugar_trans"/>
</dbReference>
<dbReference type="AlphaFoldDB" id="A0A0P1AF52"/>
<accession>A0A0P1AF52</accession>
<dbReference type="OMA" id="SQNCYGQ"/>
<evidence type="ECO:0000256" key="10">
    <source>
        <dbReference type="ARBA" id="ARBA00037847"/>
    </source>
</evidence>
<dbReference type="Proteomes" id="UP000054928">
    <property type="component" value="Unassembled WGS sequence"/>
</dbReference>
<evidence type="ECO:0000256" key="7">
    <source>
        <dbReference type="ARBA" id="ARBA00022989"/>
    </source>
</evidence>
<feature type="region of interest" description="Disordered" evidence="11">
    <location>
        <begin position="1"/>
        <end position="27"/>
    </location>
</feature>
<evidence type="ECO:0000256" key="11">
    <source>
        <dbReference type="SAM" id="MobiDB-lite"/>
    </source>
</evidence>
<evidence type="ECO:0000256" key="2">
    <source>
        <dbReference type="ARBA" id="ARBA00004606"/>
    </source>
</evidence>
<evidence type="ECO:0000256" key="5">
    <source>
        <dbReference type="ARBA" id="ARBA00022692"/>
    </source>
</evidence>
<dbReference type="SUPFAM" id="SSF53448">
    <property type="entry name" value="Nucleotide-diphospho-sugar transferases"/>
    <property type="match status" value="1"/>
</dbReference>
<evidence type="ECO:0000256" key="3">
    <source>
        <dbReference type="ARBA" id="ARBA00009105"/>
    </source>
</evidence>
<organism evidence="13 14">
    <name type="scientific">Plasmopara halstedii</name>
    <name type="common">Downy mildew of sunflower</name>
    <dbReference type="NCBI Taxonomy" id="4781"/>
    <lineage>
        <taxon>Eukaryota</taxon>
        <taxon>Sar</taxon>
        <taxon>Stramenopiles</taxon>
        <taxon>Oomycota</taxon>
        <taxon>Peronosporomycetes</taxon>
        <taxon>Peronosporales</taxon>
        <taxon>Peronosporaceae</taxon>
        <taxon>Plasmopara</taxon>
    </lineage>
</organism>
<dbReference type="GO" id="GO:0000026">
    <property type="term" value="F:alpha-1,2-mannosyltransferase activity"/>
    <property type="evidence" value="ECO:0007669"/>
    <property type="project" value="TreeGrafter"/>
</dbReference>
<evidence type="ECO:0000256" key="8">
    <source>
        <dbReference type="ARBA" id="ARBA00023034"/>
    </source>
</evidence>
<feature type="transmembrane region" description="Helical" evidence="12">
    <location>
        <begin position="49"/>
        <end position="69"/>
    </location>
</feature>
<dbReference type="InterPro" id="IPR022751">
    <property type="entry name" value="Alpha_mannosyltransferase"/>
</dbReference>
<comment type="subcellular location">
    <subcellularLocation>
        <location evidence="10">Endomembrane system</location>
        <topology evidence="10">Single-pass membrane protein</topology>
    </subcellularLocation>
    <subcellularLocation>
        <location evidence="1">Golgi apparatus membrane</location>
    </subcellularLocation>
    <subcellularLocation>
        <location evidence="2">Membrane</location>
        <topology evidence="2">Single-pass type II membrane protein</topology>
    </subcellularLocation>
</comment>
<dbReference type="PANTHER" id="PTHR31646">
    <property type="entry name" value="ALPHA-1,2-MANNOSYLTRANSFERASE MNN2"/>
    <property type="match status" value="1"/>
</dbReference>
<keyword evidence="5 12" id="KW-0812">Transmembrane</keyword>
<keyword evidence="7 12" id="KW-1133">Transmembrane helix</keyword>
<keyword evidence="4" id="KW-0808">Transferase</keyword>
<feature type="compositionally biased region" description="Polar residues" evidence="11">
    <location>
        <begin position="9"/>
        <end position="22"/>
    </location>
</feature>
<evidence type="ECO:0000256" key="1">
    <source>
        <dbReference type="ARBA" id="ARBA00004394"/>
    </source>
</evidence>
<keyword evidence="6" id="KW-0735">Signal-anchor</keyword>
<protein>
    <recommendedName>
        <fullName evidence="15">Alpha-mannosyltransferase</fullName>
    </recommendedName>
</protein>
<evidence type="ECO:0000256" key="6">
    <source>
        <dbReference type="ARBA" id="ARBA00022968"/>
    </source>
</evidence>
<evidence type="ECO:0008006" key="15">
    <source>
        <dbReference type="Google" id="ProtNLM"/>
    </source>
</evidence>
<comment type="similarity">
    <text evidence="3">Belongs to the MNN1/MNT family.</text>
</comment>
<dbReference type="OrthoDB" id="430354at2759"/>
<keyword evidence="9 12" id="KW-0472">Membrane</keyword>
<name>A0A0P1AF52_PLAHL</name>
<dbReference type="RefSeq" id="XP_024576110.1">
    <property type="nucleotide sequence ID" value="XM_024725321.1"/>
</dbReference>